<proteinExistence type="predicted"/>
<evidence type="ECO:0000256" key="4">
    <source>
        <dbReference type="ARBA" id="ARBA00023139"/>
    </source>
</evidence>
<organism evidence="8 9">
    <name type="scientific">Psychromonas aquatilis</name>
    <dbReference type="NCBI Taxonomy" id="2005072"/>
    <lineage>
        <taxon>Bacteria</taxon>
        <taxon>Pseudomonadati</taxon>
        <taxon>Pseudomonadota</taxon>
        <taxon>Gammaproteobacteria</taxon>
        <taxon>Alteromonadales</taxon>
        <taxon>Psychromonadaceae</taxon>
        <taxon>Psychromonas</taxon>
    </lineage>
</organism>
<keyword evidence="6 8" id="KW-0449">Lipoprotein</keyword>
<comment type="subcellular location">
    <subcellularLocation>
        <location evidence="1">Cell outer membrane</location>
        <topology evidence="1">Lipid-anchor</topology>
    </subcellularLocation>
</comment>
<evidence type="ECO:0000256" key="3">
    <source>
        <dbReference type="ARBA" id="ARBA00023136"/>
    </source>
</evidence>
<evidence type="ECO:0000313" key="9">
    <source>
        <dbReference type="Proteomes" id="UP001369082"/>
    </source>
</evidence>
<dbReference type="EMBL" id="JBAKAZ010000026">
    <property type="protein sequence ID" value="MEL0629632.1"/>
    <property type="molecule type" value="Genomic_DNA"/>
</dbReference>
<gene>
    <name evidence="8" type="ORF">V6256_08420</name>
</gene>
<evidence type="ECO:0000256" key="2">
    <source>
        <dbReference type="ARBA" id="ARBA00022729"/>
    </source>
</evidence>
<dbReference type="PROSITE" id="PS51257">
    <property type="entry name" value="PROKAR_LIPOPROTEIN"/>
    <property type="match status" value="1"/>
</dbReference>
<accession>A0ABU9GQS0</accession>
<keyword evidence="5" id="KW-0998">Cell outer membrane</keyword>
<name>A0ABU9GQS0_9GAMM</name>
<evidence type="ECO:0000256" key="5">
    <source>
        <dbReference type="ARBA" id="ARBA00023237"/>
    </source>
</evidence>
<evidence type="ECO:0000256" key="6">
    <source>
        <dbReference type="ARBA" id="ARBA00023288"/>
    </source>
</evidence>
<dbReference type="NCBIfam" id="NF047847">
    <property type="entry name" value="SS_mature_LptM"/>
    <property type="match status" value="1"/>
</dbReference>
<protein>
    <submittedName>
        <fullName evidence="8">Lipoprotein</fullName>
    </submittedName>
</protein>
<keyword evidence="3" id="KW-0472">Membrane</keyword>
<sequence length="63" mass="7038">MKNINLPLLILTFSSLLVGCGMKGPLYQEAPKKTIEEETPKQQDNVVEVETETETTETLTTLE</sequence>
<evidence type="ECO:0000256" key="1">
    <source>
        <dbReference type="ARBA" id="ARBA00004459"/>
    </source>
</evidence>
<dbReference type="RefSeq" id="WP_341597712.1">
    <property type="nucleotide sequence ID" value="NZ_JBAKAZ010000026.1"/>
</dbReference>
<dbReference type="Proteomes" id="UP001369082">
    <property type="component" value="Unassembled WGS sequence"/>
</dbReference>
<evidence type="ECO:0000256" key="7">
    <source>
        <dbReference type="SAM" id="MobiDB-lite"/>
    </source>
</evidence>
<dbReference type="InterPro" id="IPR032831">
    <property type="entry name" value="LptM_cons"/>
</dbReference>
<keyword evidence="9" id="KW-1185">Reference proteome</keyword>
<evidence type="ECO:0000313" key="8">
    <source>
        <dbReference type="EMBL" id="MEL0629632.1"/>
    </source>
</evidence>
<feature type="region of interest" description="Disordered" evidence="7">
    <location>
        <begin position="33"/>
        <end position="63"/>
    </location>
</feature>
<comment type="caution">
    <text evidence="8">The sequence shown here is derived from an EMBL/GenBank/DDBJ whole genome shotgun (WGS) entry which is preliminary data.</text>
</comment>
<keyword evidence="2" id="KW-0732">Signal</keyword>
<keyword evidence="4" id="KW-0564">Palmitate</keyword>
<reference evidence="8 9" key="1">
    <citation type="submission" date="2024-02" db="EMBL/GenBank/DDBJ databases">
        <title>Bacteria isolated from the canopy kelp, Nereocystis luetkeana.</title>
        <authorList>
            <person name="Pfister C.A."/>
            <person name="Younker I.T."/>
            <person name="Light S.H."/>
        </authorList>
    </citation>
    <scope>NUCLEOTIDE SEQUENCE [LARGE SCALE GENOMIC DNA]</scope>
    <source>
        <strain evidence="8 9">TI.1.05</strain>
    </source>
</reference>